<evidence type="ECO:0000313" key="10">
    <source>
        <dbReference type="EMBL" id="CAH2354790.1"/>
    </source>
</evidence>
<evidence type="ECO:0000256" key="2">
    <source>
        <dbReference type="ARBA" id="ARBA00004609"/>
    </source>
</evidence>
<comment type="subcellular location">
    <subcellularLocation>
        <location evidence="2">Cell membrane</location>
        <topology evidence="2">Lipid-anchor</topology>
        <topology evidence="2">GPI-anchor</topology>
    </subcellularLocation>
    <subcellularLocation>
        <location evidence="1">Secreted</location>
        <location evidence="1">Cell wall</location>
    </subcellularLocation>
</comment>
<reference evidence="10" key="1">
    <citation type="submission" date="2022-03" db="EMBL/GenBank/DDBJ databases">
        <authorList>
            <person name="Legras J.-L."/>
            <person name="Devillers H."/>
            <person name="Grondin C."/>
        </authorList>
    </citation>
    <scope>NUCLEOTIDE SEQUENCE</scope>
    <source>
        <strain evidence="10">CLIB 1423</strain>
    </source>
</reference>
<dbReference type="PANTHER" id="PTHR31018:SF3">
    <property type="entry name" value="RECEPTOR PROTEIN-TYROSINE KINASE"/>
    <property type="match status" value="1"/>
</dbReference>
<dbReference type="PANTHER" id="PTHR31018">
    <property type="entry name" value="SPORULATION-SPECIFIC PROTEIN-RELATED"/>
    <property type="match status" value="1"/>
</dbReference>
<evidence type="ECO:0000313" key="11">
    <source>
        <dbReference type="Proteomes" id="UP000837801"/>
    </source>
</evidence>
<keyword evidence="11" id="KW-1185">Reference proteome</keyword>
<feature type="region of interest" description="Disordered" evidence="8">
    <location>
        <begin position="364"/>
        <end position="392"/>
    </location>
</feature>
<dbReference type="GO" id="GO:0031505">
    <property type="term" value="P:fungal-type cell wall organization"/>
    <property type="evidence" value="ECO:0007669"/>
    <property type="project" value="TreeGrafter"/>
</dbReference>
<evidence type="ECO:0000256" key="4">
    <source>
        <dbReference type="ARBA" id="ARBA00022512"/>
    </source>
</evidence>
<proteinExistence type="inferred from homology"/>
<evidence type="ECO:0000256" key="8">
    <source>
        <dbReference type="SAM" id="MobiDB-lite"/>
    </source>
</evidence>
<dbReference type="Proteomes" id="UP000837801">
    <property type="component" value="Unassembled WGS sequence"/>
</dbReference>
<dbReference type="OrthoDB" id="536881at2759"/>
<evidence type="ECO:0000256" key="5">
    <source>
        <dbReference type="ARBA" id="ARBA00022525"/>
    </source>
</evidence>
<dbReference type="GO" id="GO:0009277">
    <property type="term" value="C:fungal-type cell wall"/>
    <property type="evidence" value="ECO:0007669"/>
    <property type="project" value="TreeGrafter"/>
</dbReference>
<comment type="caution">
    <text evidence="10">The sequence shown here is derived from an EMBL/GenBank/DDBJ whole genome shotgun (WGS) entry which is preliminary data.</text>
</comment>
<dbReference type="SUPFAM" id="SSF52058">
    <property type="entry name" value="L domain-like"/>
    <property type="match status" value="2"/>
</dbReference>
<feature type="chain" id="PRO_5040113507" evidence="9">
    <location>
        <begin position="19"/>
        <end position="418"/>
    </location>
</feature>
<dbReference type="InterPro" id="IPR051648">
    <property type="entry name" value="CWI-Assembly_Regulator"/>
</dbReference>
<gene>
    <name evidence="10" type="ORF">CLIB1423_19S00364</name>
</gene>
<keyword evidence="4" id="KW-0134">Cell wall</keyword>
<dbReference type="InterPro" id="IPR036941">
    <property type="entry name" value="Rcpt_L-dom_sf"/>
</dbReference>
<keyword evidence="5" id="KW-0964">Secreted</keyword>
<evidence type="ECO:0000256" key="3">
    <source>
        <dbReference type="ARBA" id="ARBA00005798"/>
    </source>
</evidence>
<evidence type="ECO:0000256" key="7">
    <source>
        <dbReference type="ARBA" id="ARBA00023180"/>
    </source>
</evidence>
<organism evidence="10 11">
    <name type="scientific">[Candida] railenensis</name>
    <dbReference type="NCBI Taxonomy" id="45579"/>
    <lineage>
        <taxon>Eukaryota</taxon>
        <taxon>Fungi</taxon>
        <taxon>Dikarya</taxon>
        <taxon>Ascomycota</taxon>
        <taxon>Saccharomycotina</taxon>
        <taxon>Pichiomycetes</taxon>
        <taxon>Debaryomycetaceae</taxon>
        <taxon>Kurtzmaniella</taxon>
    </lineage>
</organism>
<accession>A0A9P0QTQ9</accession>
<evidence type="ECO:0000256" key="6">
    <source>
        <dbReference type="ARBA" id="ARBA00022729"/>
    </source>
</evidence>
<keyword evidence="6 9" id="KW-0732">Signal</keyword>
<dbReference type="AlphaFoldDB" id="A0A9P0QTQ9"/>
<keyword evidence="7" id="KW-0325">Glycoprotein</keyword>
<protein>
    <submittedName>
        <fullName evidence="10">Cell wall protein Ecm33p</fullName>
    </submittedName>
</protein>
<dbReference type="GO" id="GO:0009986">
    <property type="term" value="C:cell surface"/>
    <property type="evidence" value="ECO:0007669"/>
    <property type="project" value="TreeGrafter"/>
</dbReference>
<comment type="similarity">
    <text evidence="3">Belongs to the SPS2 family.</text>
</comment>
<dbReference type="GO" id="GO:0005886">
    <property type="term" value="C:plasma membrane"/>
    <property type="evidence" value="ECO:0007669"/>
    <property type="project" value="UniProtKB-SubCell"/>
</dbReference>
<evidence type="ECO:0000256" key="9">
    <source>
        <dbReference type="SAM" id="SignalP"/>
    </source>
</evidence>
<sequence>MQFKNVIAGAALVGAAFATTVNNSTLTTATPSVGSGCSFSKFTATASAQVAQIAACATAVGDVTIYGAAFGNIDLTGTEQFYGNLLINNATQVSAFNAPTLELVSGELTFNGSTILETINLAVLTTVGTLTISACSQLDTLDLTTGITSADNITIADTALTTLEGINVVELKIFNVNNNKDITTINSGLQSVTDSLAISYNAQGVNVTMDELTSAYDIYLQDVGSLSFSNLTTINSSLILDNCQFESLEIKNLTSIGNALAITDNSVLTDISFPALTTIKGAFTIENDDDLSVVDGFPVLKSVSGSVVIDGSLDNVTFPDLTKVYGSFNLTSTGELSCSEFEKENKDLTVAGTSNCVGKTDSTISSGTLKSSSSGSSSETGSSSSGSSTTKKSDASSAAVAYLTPFLAAFMAVGAAIY</sequence>
<dbReference type="Gene3D" id="3.80.20.20">
    <property type="entry name" value="Receptor L-domain"/>
    <property type="match status" value="1"/>
</dbReference>
<name>A0A9P0QTQ9_9ASCO</name>
<feature type="compositionally biased region" description="Low complexity" evidence="8">
    <location>
        <begin position="364"/>
        <end position="390"/>
    </location>
</feature>
<feature type="signal peptide" evidence="9">
    <location>
        <begin position="1"/>
        <end position="18"/>
    </location>
</feature>
<evidence type="ECO:0000256" key="1">
    <source>
        <dbReference type="ARBA" id="ARBA00004191"/>
    </source>
</evidence>
<dbReference type="EMBL" id="CAKXYY010000019">
    <property type="protein sequence ID" value="CAH2354790.1"/>
    <property type="molecule type" value="Genomic_DNA"/>
</dbReference>